<feature type="transmembrane region" description="Helical" evidence="2">
    <location>
        <begin position="118"/>
        <end position="137"/>
    </location>
</feature>
<name>A0ABX0H0B2_9ACTN</name>
<feature type="transmembrane region" description="Helical" evidence="2">
    <location>
        <begin position="306"/>
        <end position="326"/>
    </location>
</feature>
<feature type="transmembrane region" description="Helical" evidence="2">
    <location>
        <begin position="143"/>
        <end position="162"/>
    </location>
</feature>
<feature type="transmembrane region" description="Helical" evidence="2">
    <location>
        <begin position="89"/>
        <end position="106"/>
    </location>
</feature>
<comment type="caution">
    <text evidence="3">The sequence shown here is derived from an EMBL/GenBank/DDBJ whole genome shotgun (WGS) entry which is preliminary data.</text>
</comment>
<evidence type="ECO:0000313" key="4">
    <source>
        <dbReference type="Proteomes" id="UP000800981"/>
    </source>
</evidence>
<dbReference type="EMBL" id="JAANNP010000025">
    <property type="protein sequence ID" value="NHC15346.1"/>
    <property type="molecule type" value="Genomic_DNA"/>
</dbReference>
<keyword evidence="2" id="KW-0472">Membrane</keyword>
<feature type="compositionally biased region" description="Low complexity" evidence="1">
    <location>
        <begin position="1"/>
        <end position="21"/>
    </location>
</feature>
<feature type="transmembrane region" description="Helical" evidence="2">
    <location>
        <begin position="230"/>
        <end position="247"/>
    </location>
</feature>
<keyword evidence="2" id="KW-0812">Transmembrane</keyword>
<feature type="transmembrane region" description="Helical" evidence="2">
    <location>
        <begin position="27"/>
        <end position="48"/>
    </location>
</feature>
<accession>A0ABX0H0B2</accession>
<reference evidence="3 4" key="1">
    <citation type="submission" date="2020-03" db="EMBL/GenBank/DDBJ databases">
        <title>Two novel Motilibacter sp.</title>
        <authorList>
            <person name="Liu S."/>
        </authorList>
    </citation>
    <scope>NUCLEOTIDE SEQUENCE [LARGE SCALE GENOMIC DNA]</scope>
    <source>
        <strain evidence="3 4">E257</strain>
    </source>
</reference>
<feature type="region of interest" description="Disordered" evidence="1">
    <location>
        <begin position="1"/>
        <end position="22"/>
    </location>
</feature>
<dbReference type="Proteomes" id="UP000800981">
    <property type="component" value="Unassembled WGS sequence"/>
</dbReference>
<keyword evidence="4" id="KW-1185">Reference proteome</keyword>
<evidence type="ECO:0000256" key="2">
    <source>
        <dbReference type="SAM" id="Phobius"/>
    </source>
</evidence>
<sequence>MTRGPAGSTAGSATSGPGHAGRPVRSWAPATLAIALVSATLGAVYVGLVPRGLPYDEPSHWLNVMHIAEDWTLPRLGQPDVTYQAQQGPLAYALGAVVLAVTRWIAGDLAGFYAVRTLGLAELLALGAVTASLVTRALPRARWAFPVAFGFVTLNPMMLAMSTSVQNDTLSLLLAALALHVGLVPAAARNPGRAAVAGALAGLAILAKVTAFPVAVVLLAVWAWRREWRAVAASVVALAVVTGWWFLRNLDLYGDLTGEKAIEEAGYPFDPVSAAPIPLARNVITYLWLPTEYYRNLIVSPTALDALAVLLTVAGLAGGVLALARLRTVRDWAAESRLLMGAVLATAAIAFVAYVYTTTQVRVVALRFAYVGWTGWALVYVAAFGLLAGRRLRGAALAAGAVVLLALSGWVLISVAQDAPDVSPDWPGVSSSASR</sequence>
<keyword evidence="2" id="KW-1133">Transmembrane helix</keyword>
<feature type="transmembrane region" description="Helical" evidence="2">
    <location>
        <begin position="368"/>
        <end position="388"/>
    </location>
</feature>
<gene>
    <name evidence="3" type="ORF">G9H71_16310</name>
</gene>
<feature type="transmembrane region" description="Helical" evidence="2">
    <location>
        <begin position="338"/>
        <end position="356"/>
    </location>
</feature>
<evidence type="ECO:0000256" key="1">
    <source>
        <dbReference type="SAM" id="MobiDB-lite"/>
    </source>
</evidence>
<proteinExistence type="predicted"/>
<evidence type="ECO:0000313" key="3">
    <source>
        <dbReference type="EMBL" id="NHC15346.1"/>
    </source>
</evidence>
<dbReference type="RefSeq" id="WP_166283665.1">
    <property type="nucleotide sequence ID" value="NZ_JAANNP010000025.1"/>
</dbReference>
<protein>
    <recommendedName>
        <fullName evidence="5">Dolichyl-phosphate-mannose-protein mannosyltransferase</fullName>
    </recommendedName>
</protein>
<organism evidence="3 4">
    <name type="scientific">Motilibacter deserti</name>
    <dbReference type="NCBI Taxonomy" id="2714956"/>
    <lineage>
        <taxon>Bacteria</taxon>
        <taxon>Bacillati</taxon>
        <taxon>Actinomycetota</taxon>
        <taxon>Actinomycetes</taxon>
        <taxon>Motilibacterales</taxon>
        <taxon>Motilibacteraceae</taxon>
        <taxon>Motilibacter</taxon>
    </lineage>
</organism>
<feature type="transmembrane region" description="Helical" evidence="2">
    <location>
        <begin position="395"/>
        <end position="416"/>
    </location>
</feature>
<evidence type="ECO:0008006" key="5">
    <source>
        <dbReference type="Google" id="ProtNLM"/>
    </source>
</evidence>
<feature type="transmembrane region" description="Helical" evidence="2">
    <location>
        <begin position="194"/>
        <end position="223"/>
    </location>
</feature>